<dbReference type="Proteomes" id="UP001652623">
    <property type="component" value="Chromosome 4"/>
</dbReference>
<keyword evidence="3" id="KW-1185">Reference proteome</keyword>
<dbReference type="GO" id="GO:0016747">
    <property type="term" value="F:acyltransferase activity, transferring groups other than amino-acyl groups"/>
    <property type="evidence" value="ECO:0007669"/>
    <property type="project" value="UniProtKB-ARBA"/>
</dbReference>
<dbReference type="InterPro" id="IPR051504">
    <property type="entry name" value="Plant_metabolite_acyltrans"/>
</dbReference>
<gene>
    <name evidence="4" type="primary">LOC107433574</name>
</gene>
<dbReference type="InterPro" id="IPR023213">
    <property type="entry name" value="CAT-like_dom_sf"/>
</dbReference>
<dbReference type="GeneID" id="107433574"/>
<dbReference type="FunCoup" id="A0A6P4ATL9">
    <property type="interactions" value="297"/>
</dbReference>
<keyword evidence="1" id="KW-0808">Transferase</keyword>
<sequence>MDSKTHQKLSFNSLIFHVKMAQSSQQVKIIEVCRIAPPPELPGSSAPKSLPLTFFDILWLRLPPPQSIFFYEISSPSHELFYDSIIPKLKHSLSLTLHHFLPLAGNLTWPQNSHKPILNYVDGDGVSLTIAESNSDFYHLSGNDFRKATDYHPLLSYLEISKERATVMSLQVTVFPNCGISIGFTSHHAVLDGRTFATFVKFWARTCKSGAESPPWIPELIPFYDRSVIEDPCGAEEIYLNGWLNHGGPNNRSIMPLEQQVPPNSVRGTFELSREQIEKLKKSMFVNIIDEAKHGVHVSTFSVICGYTWVCLAKALKIKEKEAMLVFSADCRSRLIPSLPTTYFGNCLEGRSLVVETQVLLGEYGVSFAVEAIGKAVKGLEDGVVNGGLETWISMTRGMQSNQRTFSVASSPRLELYNTDFGWGNPRKSEVISIDRTGAICLSDSRSGNGGIEIGVVMKMEEMETFASLFSQAVEML</sequence>
<dbReference type="AlphaFoldDB" id="A0A6P4ATL9"/>
<evidence type="ECO:0000256" key="2">
    <source>
        <dbReference type="ARBA" id="ARBA00023315"/>
    </source>
</evidence>
<evidence type="ECO:0000313" key="4">
    <source>
        <dbReference type="RefSeq" id="XP_015900358.3"/>
    </source>
</evidence>
<reference evidence="4" key="1">
    <citation type="submission" date="2025-08" db="UniProtKB">
        <authorList>
            <consortium name="RefSeq"/>
        </authorList>
    </citation>
    <scope>IDENTIFICATION</scope>
    <source>
        <tissue evidence="4">Seedling</tissue>
    </source>
</reference>
<dbReference type="Gene3D" id="3.30.559.10">
    <property type="entry name" value="Chloramphenicol acetyltransferase-like domain"/>
    <property type="match status" value="2"/>
</dbReference>
<dbReference type="PANTHER" id="PTHR31625">
    <property type="match status" value="1"/>
</dbReference>
<name>A0A6P4ATL9_ZIZJJ</name>
<accession>A0A6P4ATL9</accession>
<dbReference type="KEGG" id="zju:107433574"/>
<dbReference type="RefSeq" id="XP_015900358.3">
    <property type="nucleotide sequence ID" value="XM_016044872.4"/>
</dbReference>
<evidence type="ECO:0000256" key="1">
    <source>
        <dbReference type="ARBA" id="ARBA00022679"/>
    </source>
</evidence>
<protein>
    <submittedName>
        <fullName evidence="4">Malonyl-CoA:anthocyanidin 5-O-glucoside-6''-O-malonyltransferase-like</fullName>
    </submittedName>
</protein>
<dbReference type="InParanoid" id="A0A6P4ATL9"/>
<evidence type="ECO:0000313" key="3">
    <source>
        <dbReference type="Proteomes" id="UP001652623"/>
    </source>
</evidence>
<organism evidence="3 4">
    <name type="scientific">Ziziphus jujuba</name>
    <name type="common">Chinese jujube</name>
    <name type="synonym">Ziziphus sativa</name>
    <dbReference type="NCBI Taxonomy" id="326968"/>
    <lineage>
        <taxon>Eukaryota</taxon>
        <taxon>Viridiplantae</taxon>
        <taxon>Streptophyta</taxon>
        <taxon>Embryophyta</taxon>
        <taxon>Tracheophyta</taxon>
        <taxon>Spermatophyta</taxon>
        <taxon>Magnoliopsida</taxon>
        <taxon>eudicotyledons</taxon>
        <taxon>Gunneridae</taxon>
        <taxon>Pentapetalae</taxon>
        <taxon>rosids</taxon>
        <taxon>fabids</taxon>
        <taxon>Rosales</taxon>
        <taxon>Rhamnaceae</taxon>
        <taxon>Paliureae</taxon>
        <taxon>Ziziphus</taxon>
    </lineage>
</organism>
<dbReference type="Pfam" id="PF02458">
    <property type="entry name" value="Transferase"/>
    <property type="match status" value="1"/>
</dbReference>
<keyword evidence="2" id="KW-0012">Acyltransferase</keyword>
<proteinExistence type="predicted"/>